<dbReference type="AlphaFoldDB" id="A0A6P5JAK0"/>
<dbReference type="Gene3D" id="3.30.160.60">
    <property type="entry name" value="Classic Zinc Finger"/>
    <property type="match status" value="1"/>
</dbReference>
<evidence type="ECO:0000313" key="8">
    <source>
        <dbReference type="Proteomes" id="UP000515140"/>
    </source>
</evidence>
<evidence type="ECO:0000259" key="7">
    <source>
        <dbReference type="PROSITE" id="PS52027"/>
    </source>
</evidence>
<name>A0A6P5JAK0_PHACI</name>
<keyword evidence="2" id="KW-0677">Repeat</keyword>
<dbReference type="RefSeq" id="XP_020828154.1">
    <property type="nucleotide sequence ID" value="XM_020972495.1"/>
</dbReference>
<dbReference type="InterPro" id="IPR026319">
    <property type="entry name" value="ZC2HC1A/B-like"/>
</dbReference>
<dbReference type="PANTHER" id="PTHR13555:SF36">
    <property type="entry name" value="ZINC FINGER C2HC DOMAIN-CONTAINING PROTEIN 1B"/>
    <property type="match status" value="1"/>
</dbReference>
<reference evidence="9" key="1">
    <citation type="submission" date="2025-08" db="UniProtKB">
        <authorList>
            <consortium name="RefSeq"/>
        </authorList>
    </citation>
    <scope>IDENTIFICATION</scope>
    <source>
        <tissue evidence="9">Spleen</tissue>
    </source>
</reference>
<dbReference type="PANTHER" id="PTHR13555">
    <property type="entry name" value="C2H2 ZINC FINGER CGI-62-RELATED"/>
    <property type="match status" value="1"/>
</dbReference>
<evidence type="ECO:0000256" key="6">
    <source>
        <dbReference type="SAM" id="MobiDB-lite"/>
    </source>
</evidence>
<keyword evidence="4" id="KW-0862">Zinc</keyword>
<sequence length="250" mass="28487">MRKDHFFIEMLKFSPLHCYYARSVSDETFWPDWLFQSNSDGNLKLYRCDVCGRSFAPDVLERHGPICERLFNKKRKPFNSLKQRLQGTDILTVRRSPPAKMPPVKKSNWRQQHEDFINAIRSAKQCTLAIKEGRPLPPPPPPTINPDYIQCPDCMRRFNETAAARHINFCKDQASRRVFNPAETAAKIASRAQNKAQMIPKKEPTVTSAVGTLLQNRATEPSSDRSTKAGSPSEARTGLKVKKSMISKKN</sequence>
<keyword evidence="8" id="KW-1185">Reference proteome</keyword>
<dbReference type="GO" id="GO:0008270">
    <property type="term" value="F:zinc ion binding"/>
    <property type="evidence" value="ECO:0007669"/>
    <property type="project" value="UniProtKB-KW"/>
</dbReference>
<evidence type="ECO:0000256" key="1">
    <source>
        <dbReference type="ARBA" id="ARBA00022723"/>
    </source>
</evidence>
<dbReference type="InParanoid" id="A0A6P5JAK0"/>
<feature type="compositionally biased region" description="Basic residues" evidence="6">
    <location>
        <begin position="239"/>
        <end position="250"/>
    </location>
</feature>
<evidence type="ECO:0000256" key="5">
    <source>
        <dbReference type="PROSITE-ProRule" id="PRU01371"/>
    </source>
</evidence>
<gene>
    <name evidence="9" type="primary">ZC2HC1B</name>
</gene>
<evidence type="ECO:0000256" key="4">
    <source>
        <dbReference type="ARBA" id="ARBA00022833"/>
    </source>
</evidence>
<evidence type="ECO:0000256" key="3">
    <source>
        <dbReference type="ARBA" id="ARBA00022771"/>
    </source>
</evidence>
<dbReference type="CTD" id="153918"/>
<feature type="region of interest" description="Disordered" evidence="6">
    <location>
        <begin position="214"/>
        <end position="250"/>
    </location>
</feature>
<keyword evidence="3 5" id="KW-0863">Zinc-finger</keyword>
<dbReference type="GeneID" id="110198283"/>
<feature type="domain" description="C2HC/C3H-type" evidence="7">
    <location>
        <begin position="44"/>
        <end position="73"/>
    </location>
</feature>
<dbReference type="KEGG" id="pcw:110198283"/>
<dbReference type="Pfam" id="PF13913">
    <property type="entry name" value="zf-C2HC_2"/>
    <property type="match status" value="2"/>
</dbReference>
<dbReference type="InterPro" id="IPR049899">
    <property type="entry name" value="Znf_C2HC_C3H"/>
</dbReference>
<proteinExistence type="predicted"/>
<protein>
    <submittedName>
        <fullName evidence="9">Zinc finger C2HC domain-containing protein 1B isoform X1</fullName>
    </submittedName>
</protein>
<feature type="domain" description="C2HC/C3H-type" evidence="7">
    <location>
        <begin position="147"/>
        <end position="176"/>
    </location>
</feature>
<dbReference type="Proteomes" id="UP000515140">
    <property type="component" value="Unplaced"/>
</dbReference>
<evidence type="ECO:0000313" key="9">
    <source>
        <dbReference type="RefSeq" id="XP_020828154.1"/>
    </source>
</evidence>
<dbReference type="FunCoup" id="A0A6P5JAK0">
    <property type="interactions" value="6"/>
</dbReference>
<accession>A0A6P5JAK0</accession>
<organism evidence="8 9">
    <name type="scientific">Phascolarctos cinereus</name>
    <name type="common">Koala</name>
    <dbReference type="NCBI Taxonomy" id="38626"/>
    <lineage>
        <taxon>Eukaryota</taxon>
        <taxon>Metazoa</taxon>
        <taxon>Chordata</taxon>
        <taxon>Craniata</taxon>
        <taxon>Vertebrata</taxon>
        <taxon>Euteleostomi</taxon>
        <taxon>Mammalia</taxon>
        <taxon>Metatheria</taxon>
        <taxon>Diprotodontia</taxon>
        <taxon>Phascolarctidae</taxon>
        <taxon>Phascolarctos</taxon>
    </lineage>
</organism>
<dbReference type="PROSITE" id="PS52027">
    <property type="entry name" value="ZF_C2HC_C3H"/>
    <property type="match status" value="2"/>
</dbReference>
<keyword evidence="1" id="KW-0479">Metal-binding</keyword>
<evidence type="ECO:0000256" key="2">
    <source>
        <dbReference type="ARBA" id="ARBA00022737"/>
    </source>
</evidence>